<sequence length="123" mass="13933">MHNEGLGGNSRFLDDQVEVYHDKSIGKPEHFYNPLGGSFRELYLEPCKRPCTMMKVARHVLAYVYNGESLIQKGTLHAIHAERKPRMFVSVSTIAEVFKNSKLGKCMGPMQNRQSKRSSFSVG</sequence>
<keyword evidence="2" id="KW-1185">Reference proteome</keyword>
<dbReference type="Proteomes" id="UP001367508">
    <property type="component" value="Unassembled WGS sequence"/>
</dbReference>
<evidence type="ECO:0000313" key="1">
    <source>
        <dbReference type="EMBL" id="KAK7323391.1"/>
    </source>
</evidence>
<comment type="caution">
    <text evidence="1">The sequence shown here is derived from an EMBL/GenBank/DDBJ whole genome shotgun (WGS) entry which is preliminary data.</text>
</comment>
<dbReference type="EMBL" id="JAYMYQ010000006">
    <property type="protein sequence ID" value="KAK7323391.1"/>
    <property type="molecule type" value="Genomic_DNA"/>
</dbReference>
<evidence type="ECO:0000313" key="2">
    <source>
        <dbReference type="Proteomes" id="UP001367508"/>
    </source>
</evidence>
<organism evidence="1 2">
    <name type="scientific">Canavalia gladiata</name>
    <name type="common">Sword bean</name>
    <name type="synonym">Dolichos gladiatus</name>
    <dbReference type="NCBI Taxonomy" id="3824"/>
    <lineage>
        <taxon>Eukaryota</taxon>
        <taxon>Viridiplantae</taxon>
        <taxon>Streptophyta</taxon>
        <taxon>Embryophyta</taxon>
        <taxon>Tracheophyta</taxon>
        <taxon>Spermatophyta</taxon>
        <taxon>Magnoliopsida</taxon>
        <taxon>eudicotyledons</taxon>
        <taxon>Gunneridae</taxon>
        <taxon>Pentapetalae</taxon>
        <taxon>rosids</taxon>
        <taxon>fabids</taxon>
        <taxon>Fabales</taxon>
        <taxon>Fabaceae</taxon>
        <taxon>Papilionoideae</taxon>
        <taxon>50 kb inversion clade</taxon>
        <taxon>NPAAA clade</taxon>
        <taxon>indigoferoid/millettioid clade</taxon>
        <taxon>Phaseoleae</taxon>
        <taxon>Canavalia</taxon>
    </lineage>
</organism>
<proteinExistence type="predicted"/>
<gene>
    <name evidence="1" type="ORF">VNO77_26863</name>
</gene>
<reference evidence="1 2" key="1">
    <citation type="submission" date="2024-01" db="EMBL/GenBank/DDBJ databases">
        <title>The genomes of 5 underutilized Papilionoideae crops provide insights into root nodulation and disease resistanc.</title>
        <authorList>
            <person name="Jiang F."/>
        </authorList>
    </citation>
    <scope>NUCLEOTIDE SEQUENCE [LARGE SCALE GENOMIC DNA]</scope>
    <source>
        <strain evidence="1">LVBAO_FW01</strain>
        <tissue evidence="1">Leaves</tissue>
    </source>
</reference>
<protein>
    <submittedName>
        <fullName evidence="1">Uncharacterized protein</fullName>
    </submittedName>
</protein>
<accession>A0AAN9Q5Y3</accession>
<dbReference type="AlphaFoldDB" id="A0AAN9Q5Y3"/>
<name>A0AAN9Q5Y3_CANGL</name>